<gene>
    <name evidence="2" type="ORF">NJ959_24335</name>
</gene>
<sequence>MIKSSLSRLYSHNIFAQSLVVVTLAAIGVLSGVTPGIYKDSHTLVFSSSVYAQTAPTDAEITGYTKAVLAMEPLRQNAYNEIKKIMSGAVPDIECYRAESISRLNPAEARQIAENYCRQASAIVVNYLSPARFNQITQMADNDPNLRQKIKDRMRQLQ</sequence>
<dbReference type="RefSeq" id="WP_254014297.1">
    <property type="nucleotide sequence ID" value="NZ_JAMZMM010000351.1"/>
</dbReference>
<accession>A0AAE3GVS7</accession>
<comment type="caution">
    <text evidence="2">The sequence shown here is derived from an EMBL/GenBank/DDBJ whole genome shotgun (WGS) entry which is preliminary data.</text>
</comment>
<protein>
    <submittedName>
        <fullName evidence="2">DUF4168 domain-containing protein</fullName>
    </submittedName>
</protein>
<dbReference type="Proteomes" id="UP001204953">
    <property type="component" value="Unassembled WGS sequence"/>
</dbReference>
<feature type="domain" description="DUF4168" evidence="1">
    <location>
        <begin position="58"/>
        <end position="150"/>
    </location>
</feature>
<proteinExistence type="predicted"/>
<evidence type="ECO:0000313" key="3">
    <source>
        <dbReference type="Proteomes" id="UP001204953"/>
    </source>
</evidence>
<dbReference type="AlphaFoldDB" id="A0AAE3GVS7"/>
<evidence type="ECO:0000313" key="2">
    <source>
        <dbReference type="EMBL" id="MCP2731560.1"/>
    </source>
</evidence>
<reference evidence="2" key="1">
    <citation type="submission" date="2022-06" db="EMBL/GenBank/DDBJ databases">
        <title>New cyanobacteria of genus Symplocastrum in benthos of Lake Baikal.</title>
        <authorList>
            <person name="Sorokovikova E."/>
            <person name="Tikhonova I."/>
            <person name="Krasnopeev A."/>
            <person name="Evseev P."/>
            <person name="Gladkikh A."/>
            <person name="Belykh O."/>
        </authorList>
    </citation>
    <scope>NUCLEOTIDE SEQUENCE</scope>
    <source>
        <strain evidence="2">BBK-W-15</strain>
    </source>
</reference>
<keyword evidence="3" id="KW-1185">Reference proteome</keyword>
<organism evidence="2 3">
    <name type="scientific">Limnofasciculus baicalensis BBK-W-15</name>
    <dbReference type="NCBI Taxonomy" id="2699891"/>
    <lineage>
        <taxon>Bacteria</taxon>
        <taxon>Bacillati</taxon>
        <taxon>Cyanobacteriota</taxon>
        <taxon>Cyanophyceae</taxon>
        <taxon>Coleofasciculales</taxon>
        <taxon>Coleofasciculaceae</taxon>
        <taxon>Limnofasciculus</taxon>
        <taxon>Limnofasciculus baicalensis</taxon>
    </lineage>
</organism>
<name>A0AAE3GVS7_9CYAN</name>
<dbReference type="Pfam" id="PF13767">
    <property type="entry name" value="DUF4168"/>
    <property type="match status" value="1"/>
</dbReference>
<evidence type="ECO:0000259" key="1">
    <source>
        <dbReference type="Pfam" id="PF13767"/>
    </source>
</evidence>
<dbReference type="EMBL" id="JAMZMM010000351">
    <property type="protein sequence ID" value="MCP2731560.1"/>
    <property type="molecule type" value="Genomic_DNA"/>
</dbReference>
<dbReference type="InterPro" id="IPR025433">
    <property type="entry name" value="DUF4168"/>
</dbReference>